<feature type="region of interest" description="Disordered" evidence="12">
    <location>
        <begin position="253"/>
        <end position="317"/>
    </location>
</feature>
<feature type="compositionally biased region" description="Basic and acidic residues" evidence="12">
    <location>
        <begin position="263"/>
        <end position="278"/>
    </location>
</feature>
<keyword evidence="2 10" id="KW-0813">Transport</keyword>
<gene>
    <name evidence="14" type="ORF">FOA43_002764</name>
</gene>
<keyword evidence="11" id="KW-0175">Coiled coil</keyword>
<proteinExistence type="inferred from homology"/>
<evidence type="ECO:0000256" key="4">
    <source>
        <dbReference type="ARBA" id="ARBA00023010"/>
    </source>
</evidence>
<dbReference type="GeneID" id="62196165"/>
<evidence type="ECO:0000259" key="13">
    <source>
        <dbReference type="Pfam" id="PF04695"/>
    </source>
</evidence>
<dbReference type="RefSeq" id="XP_038778975.1">
    <property type="nucleotide sequence ID" value="XM_038923047.1"/>
</dbReference>
<protein>
    <recommendedName>
        <fullName evidence="7 10">Peroxisomal membrane protein PEX14</fullName>
    </recommendedName>
    <alternativeName>
        <fullName evidence="8 10">Peroxin-14</fullName>
    </alternativeName>
</protein>
<dbReference type="Pfam" id="PF04695">
    <property type="entry name" value="Pex14_N"/>
    <property type="match status" value="1"/>
</dbReference>
<accession>A0A875RPS7</accession>
<evidence type="ECO:0000256" key="5">
    <source>
        <dbReference type="ARBA" id="ARBA00023136"/>
    </source>
</evidence>
<evidence type="ECO:0000256" key="2">
    <source>
        <dbReference type="ARBA" id="ARBA00022448"/>
    </source>
</evidence>
<evidence type="ECO:0000256" key="1">
    <source>
        <dbReference type="ARBA" id="ARBA00005443"/>
    </source>
</evidence>
<evidence type="ECO:0000256" key="11">
    <source>
        <dbReference type="SAM" id="Coils"/>
    </source>
</evidence>
<dbReference type="GO" id="GO:0016560">
    <property type="term" value="P:protein import into peroxisome matrix, docking"/>
    <property type="evidence" value="ECO:0007669"/>
    <property type="project" value="UniProtKB-UniRule"/>
</dbReference>
<dbReference type="GO" id="GO:1990429">
    <property type="term" value="C:peroxisomal importomer complex"/>
    <property type="evidence" value="ECO:0007669"/>
    <property type="project" value="TreeGrafter"/>
</dbReference>
<dbReference type="InterPro" id="IPR036388">
    <property type="entry name" value="WH-like_DNA-bd_sf"/>
</dbReference>
<dbReference type="GO" id="GO:0005778">
    <property type="term" value="C:peroxisomal membrane"/>
    <property type="evidence" value="ECO:0007669"/>
    <property type="project" value="UniProtKB-SubCell"/>
</dbReference>
<organism evidence="14 15">
    <name type="scientific">Eeniella nana</name>
    <name type="common">Yeast</name>
    <name type="synonym">Brettanomyces nanus</name>
    <dbReference type="NCBI Taxonomy" id="13502"/>
    <lineage>
        <taxon>Eukaryota</taxon>
        <taxon>Fungi</taxon>
        <taxon>Dikarya</taxon>
        <taxon>Ascomycota</taxon>
        <taxon>Saccharomycotina</taxon>
        <taxon>Pichiomycetes</taxon>
        <taxon>Pichiales</taxon>
        <taxon>Pichiaceae</taxon>
        <taxon>Brettanomyces</taxon>
    </lineage>
</organism>
<comment type="similarity">
    <text evidence="1 10">Belongs to the peroxin-14 family.</text>
</comment>
<keyword evidence="15" id="KW-1185">Reference proteome</keyword>
<dbReference type="PANTHER" id="PTHR23058">
    <property type="entry name" value="PEROXISOMAL MEMBRANE PROTEIN PEX14"/>
    <property type="match status" value="1"/>
</dbReference>
<dbReference type="Proteomes" id="UP000662931">
    <property type="component" value="Chromosome 3"/>
</dbReference>
<feature type="coiled-coil region" evidence="11">
    <location>
        <begin position="211"/>
        <end position="245"/>
    </location>
</feature>
<evidence type="ECO:0000313" key="15">
    <source>
        <dbReference type="Proteomes" id="UP000662931"/>
    </source>
</evidence>
<evidence type="ECO:0000256" key="9">
    <source>
        <dbReference type="ARBA" id="ARBA00046271"/>
    </source>
</evidence>
<dbReference type="InterPro" id="IPR025655">
    <property type="entry name" value="PEX14"/>
</dbReference>
<keyword evidence="6 10" id="KW-0576">Peroxisome</keyword>
<reference evidence="14" key="1">
    <citation type="submission" date="2020-10" db="EMBL/GenBank/DDBJ databases">
        <authorList>
            <person name="Roach M.J.R."/>
        </authorList>
    </citation>
    <scope>NUCLEOTIDE SEQUENCE</scope>
    <source>
        <strain evidence="14">CBS 1945</strain>
    </source>
</reference>
<keyword evidence="4" id="KW-0811">Translocation</keyword>
<dbReference type="OrthoDB" id="5549158at2759"/>
<keyword evidence="5 10" id="KW-0472">Membrane</keyword>
<dbReference type="PANTHER" id="PTHR23058:SF0">
    <property type="entry name" value="PEROXISOMAL MEMBRANE PROTEIN PEX14"/>
    <property type="match status" value="1"/>
</dbReference>
<evidence type="ECO:0000256" key="8">
    <source>
        <dbReference type="ARBA" id="ARBA00029691"/>
    </source>
</evidence>
<evidence type="ECO:0000256" key="3">
    <source>
        <dbReference type="ARBA" id="ARBA00022927"/>
    </source>
</evidence>
<name>A0A875RPS7_EENNA</name>
<feature type="domain" description="Peroxisome membrane anchor protein Pex14p N-terminal" evidence="13">
    <location>
        <begin position="5"/>
        <end position="49"/>
    </location>
</feature>
<comment type="function">
    <text evidence="10">Component of the PEX13-PEX14 docking complex, a translocon channel that specifically mediates the import of peroxisomal cargo proteins bound to PEX5 receptor. The PEX13-PEX14 docking complex forms a large import pore which can be opened to a diameter of about 9 nm. Mechanistically, PEX5 receptor along with cargo proteins associates with the PEX14 subunit of the PEX13-PEX14 docking complex in the cytosol, leading to the insertion of the receptor into the organelle membrane with the concomitant translocation of the cargo into the peroxisome matrix.</text>
</comment>
<dbReference type="KEGG" id="bnn:FOA43_002764"/>
<dbReference type="AlphaFoldDB" id="A0A875RPS7"/>
<dbReference type="GO" id="GO:0005102">
    <property type="term" value="F:signaling receptor binding"/>
    <property type="evidence" value="ECO:0007669"/>
    <property type="project" value="TreeGrafter"/>
</dbReference>
<evidence type="ECO:0000256" key="12">
    <source>
        <dbReference type="SAM" id="MobiDB-lite"/>
    </source>
</evidence>
<evidence type="ECO:0000313" key="14">
    <source>
        <dbReference type="EMBL" id="QPG75410.1"/>
    </source>
</evidence>
<sequence>MSQIREDMVGSAVTFLLDGSVADSPLAKKVEFLHDKGLTDVEVQEAIRRAQLGKGADTGSSITKLTSSPPLLPKDYPNYPLYYNNAPPLSAERDWKDYLIMVTATTGLAYGAYQVIRKYVVPKILPASKTELEKEKESIDQEFQRVQSLLDKFDEDQEEFYKKQNEKGDKIDETMVEIDKIINKNNEKNLQNEETLKFLKLEVDNIKTSLMKTMESQKQTIGSELSNLESQIDQLKLELKSLSTVERTRGTEFFDRSNSSTPAEKKVDDSKEDKEKRAGSVPASFSSLKIPPPSSIPSVNDVFKGETKSHSEIPAWQKAINGEDVSIPAWQMNDKTKE</sequence>
<dbReference type="Gene3D" id="1.10.10.10">
    <property type="entry name" value="Winged helix-like DNA-binding domain superfamily/Winged helix DNA-binding domain"/>
    <property type="match status" value="1"/>
</dbReference>
<evidence type="ECO:0000256" key="7">
    <source>
        <dbReference type="ARBA" id="ARBA00029502"/>
    </source>
</evidence>
<keyword evidence="3 10" id="KW-0653">Protein transport</keyword>
<dbReference type="InterPro" id="IPR006785">
    <property type="entry name" value="Pex14_N"/>
</dbReference>
<evidence type="ECO:0000256" key="6">
    <source>
        <dbReference type="ARBA" id="ARBA00023140"/>
    </source>
</evidence>
<comment type="subcellular location">
    <subcellularLocation>
        <location evidence="9 10">Peroxisome membrane</location>
    </subcellularLocation>
</comment>
<dbReference type="EMBL" id="CP064814">
    <property type="protein sequence ID" value="QPG75410.1"/>
    <property type="molecule type" value="Genomic_DNA"/>
</dbReference>
<evidence type="ECO:0000256" key="10">
    <source>
        <dbReference type="RuleBase" id="RU367032"/>
    </source>
</evidence>